<dbReference type="RefSeq" id="WP_119356936.1">
    <property type="nucleotide sequence ID" value="NZ_BJXM01000012.1"/>
</dbReference>
<accession>A0A399FD28</accession>
<name>A0A399FD28_9DEIN</name>
<proteinExistence type="predicted"/>
<keyword evidence="1" id="KW-0732">Signal</keyword>
<feature type="signal peptide" evidence="1">
    <location>
        <begin position="1"/>
        <end position="25"/>
    </location>
</feature>
<protein>
    <submittedName>
        <fullName evidence="2">Uncharacterized protein</fullName>
    </submittedName>
</protein>
<evidence type="ECO:0000313" key="2">
    <source>
        <dbReference type="EMBL" id="RIH92661.1"/>
    </source>
</evidence>
<gene>
    <name evidence="2" type="ORF">Mgrana_01438</name>
</gene>
<evidence type="ECO:0000256" key="1">
    <source>
        <dbReference type="SAM" id="SignalP"/>
    </source>
</evidence>
<evidence type="ECO:0000313" key="3">
    <source>
        <dbReference type="Proteomes" id="UP000266178"/>
    </source>
</evidence>
<dbReference type="Proteomes" id="UP000266178">
    <property type="component" value="Unassembled WGS sequence"/>
</dbReference>
<feature type="chain" id="PRO_5030071941" evidence="1">
    <location>
        <begin position="26"/>
        <end position="218"/>
    </location>
</feature>
<keyword evidence="3" id="KW-1185">Reference proteome</keyword>
<organism evidence="2 3">
    <name type="scientific">Meiothermus granaticius NBRC 107808</name>
    <dbReference type="NCBI Taxonomy" id="1227551"/>
    <lineage>
        <taxon>Bacteria</taxon>
        <taxon>Thermotogati</taxon>
        <taxon>Deinococcota</taxon>
        <taxon>Deinococci</taxon>
        <taxon>Thermales</taxon>
        <taxon>Thermaceae</taxon>
        <taxon>Meiothermus</taxon>
    </lineage>
</organism>
<dbReference type="AlphaFoldDB" id="A0A399FD28"/>
<comment type="caution">
    <text evidence="2">The sequence shown here is derived from an EMBL/GenBank/DDBJ whole genome shotgun (WGS) entry which is preliminary data.</text>
</comment>
<dbReference type="EMBL" id="QWLB01000016">
    <property type="protein sequence ID" value="RIH92661.1"/>
    <property type="molecule type" value="Genomic_DNA"/>
</dbReference>
<dbReference type="OrthoDB" id="162193at2"/>
<reference evidence="2 3" key="1">
    <citation type="submission" date="2018-08" db="EMBL/GenBank/DDBJ databases">
        <title>Meiothermus granaticius genome AF-68 sequencing project.</title>
        <authorList>
            <person name="Da Costa M.S."/>
            <person name="Albuquerque L."/>
            <person name="Raposo P."/>
            <person name="Froufe H.J.C."/>
            <person name="Barroso C.S."/>
            <person name="Egas C."/>
        </authorList>
    </citation>
    <scope>NUCLEOTIDE SEQUENCE [LARGE SCALE GENOMIC DNA]</scope>
    <source>
        <strain evidence="2 3">AF-68</strain>
    </source>
</reference>
<sequence>MNKRTLYIGLTALSLGLGGGLYALAQSSPPAQPGPQQTQRTNYREVFLQKLATALGVDVAKLKAALQSVGIATVDEALKNKDLTPAQAERAKQRIQSGDFGLRGFGGPGMERGGRGFGMERQGFRGGPSAGLEAAAKALNTSVPDLVGQLRSGKTLTQIAQSKNVDPQVVKDAVINALKGRLSQMVSAGRLTQAQADQILAKAQQDPNFGLFGGHRSR</sequence>